<sequence length="96" mass="10177">MREPKPETEVRAARLMAARRMMKRMALLALVAAIIAVVLVARGSESPSIHILIATAIGVGGTVLMGTALMTLTFFSSSSGHDAEAGEKLHESDDDQ</sequence>
<evidence type="ECO:0000313" key="3">
    <source>
        <dbReference type="Proteomes" id="UP000698028"/>
    </source>
</evidence>
<keyword evidence="3" id="KW-1185">Reference proteome</keyword>
<name>A0ABS6V423_9SPHN</name>
<dbReference type="Proteomes" id="UP000698028">
    <property type="component" value="Unassembled WGS sequence"/>
</dbReference>
<keyword evidence="1" id="KW-1133">Transmembrane helix</keyword>
<gene>
    <name evidence="2" type="ORF">KTQ36_00790</name>
</gene>
<evidence type="ECO:0000256" key="1">
    <source>
        <dbReference type="SAM" id="Phobius"/>
    </source>
</evidence>
<accession>A0ABS6V423</accession>
<proteinExistence type="predicted"/>
<dbReference type="RefSeq" id="WP_218631884.1">
    <property type="nucleotide sequence ID" value="NZ_JAHVAH010000001.1"/>
</dbReference>
<keyword evidence="1" id="KW-0472">Membrane</keyword>
<organism evidence="2 3">
    <name type="scientific">Sphingomicrobium clamense</name>
    <dbReference type="NCBI Taxonomy" id="2851013"/>
    <lineage>
        <taxon>Bacteria</taxon>
        <taxon>Pseudomonadati</taxon>
        <taxon>Pseudomonadota</taxon>
        <taxon>Alphaproteobacteria</taxon>
        <taxon>Sphingomonadales</taxon>
        <taxon>Sphingomonadaceae</taxon>
        <taxon>Sphingomicrobium</taxon>
    </lineage>
</organism>
<comment type="caution">
    <text evidence="2">The sequence shown here is derived from an EMBL/GenBank/DDBJ whole genome shotgun (WGS) entry which is preliminary data.</text>
</comment>
<evidence type="ECO:0000313" key="2">
    <source>
        <dbReference type="EMBL" id="MBW0143828.1"/>
    </source>
</evidence>
<dbReference type="EMBL" id="JAHVAH010000001">
    <property type="protein sequence ID" value="MBW0143828.1"/>
    <property type="molecule type" value="Genomic_DNA"/>
</dbReference>
<feature type="transmembrane region" description="Helical" evidence="1">
    <location>
        <begin position="53"/>
        <end position="75"/>
    </location>
</feature>
<reference evidence="2 3" key="1">
    <citation type="submission" date="2021-07" db="EMBL/GenBank/DDBJ databases">
        <title>The draft genome sequence of Sphingomicrobium sp. B8.</title>
        <authorList>
            <person name="Mu L."/>
        </authorList>
    </citation>
    <scope>NUCLEOTIDE SEQUENCE [LARGE SCALE GENOMIC DNA]</scope>
    <source>
        <strain evidence="2 3">B8</strain>
    </source>
</reference>
<protein>
    <submittedName>
        <fullName evidence="2">Uncharacterized protein</fullName>
    </submittedName>
</protein>
<keyword evidence="1" id="KW-0812">Transmembrane</keyword>